<name>A0AAJ0LIK2_9PSED</name>
<dbReference type="Pfam" id="PF10134">
    <property type="entry name" value="RPA"/>
    <property type="match status" value="1"/>
</dbReference>
<dbReference type="InterPro" id="IPR018777">
    <property type="entry name" value="Replication_initiator_prot_A"/>
</dbReference>
<gene>
    <name evidence="2" type="ORF">NS96R_14000</name>
</gene>
<reference evidence="2 3" key="1">
    <citation type="journal article" date="2016" name="Front. Microbiol.">
        <title>Genomic Resource of Rice Seed Associated Bacteria.</title>
        <authorList>
            <person name="Midha S."/>
            <person name="Bansal K."/>
            <person name="Sharma S."/>
            <person name="Kumar N."/>
            <person name="Patil P.P."/>
            <person name="Chaudhry V."/>
            <person name="Patil P.B."/>
        </authorList>
    </citation>
    <scope>NUCLEOTIDE SEQUENCE [LARGE SCALE GENOMIC DNA]</scope>
    <source>
        <strain evidence="2 3">NS96</strain>
    </source>
</reference>
<accession>A0AAJ0LIK2</accession>
<comment type="caution">
    <text evidence="2">The sequence shown here is derived from an EMBL/GenBank/DDBJ whole genome shotgun (WGS) entry which is preliminary data.</text>
</comment>
<feature type="region of interest" description="Disordered" evidence="1">
    <location>
        <begin position="1"/>
        <end position="74"/>
    </location>
</feature>
<proteinExistence type="predicted"/>
<evidence type="ECO:0008006" key="4">
    <source>
        <dbReference type="Google" id="ProtNLM"/>
    </source>
</evidence>
<dbReference type="EMBL" id="LDSN01000036">
    <property type="protein sequence ID" value="KTT16869.1"/>
    <property type="molecule type" value="Genomic_DNA"/>
</dbReference>
<evidence type="ECO:0000313" key="3">
    <source>
        <dbReference type="Proteomes" id="UP000071644"/>
    </source>
</evidence>
<protein>
    <recommendedName>
        <fullName evidence="4">Replication protein RepA</fullName>
    </recommendedName>
</protein>
<dbReference type="RefSeq" id="WP_081321318.1">
    <property type="nucleotide sequence ID" value="NZ_LDSN01000036.1"/>
</dbReference>
<evidence type="ECO:0000313" key="2">
    <source>
        <dbReference type="EMBL" id="KTT16869.1"/>
    </source>
</evidence>
<sequence>MSATTEANPRAQRVKALQEKQASRKRVKASQGDLLEGLEPAQKKRASKPTAPEPKSVTVKPPVKRKKPQGADQPDFFAPMLYDVGAKDERGVLDVAVYRLSKRDKRANQVMRYELPDGFVQVTSGPYGMASVWDYDLVLMAISHLTEAMNKFADGLTDEIPPQTFRPHISEVLKFCRKDNGGNQKDFVVEALNRLSTTHVAIERTINRNGESKLINSGDNLIHGTRVISNARTKKVEYVEYRLANRVYEEITSGAKPDVLTLHPDYFLMESGIERFLYRLARKAAGKTNARWGFKTIYTRSGSTSKFKEFCRMLREIIEDNTLPEYHLVEEEGVEGPVLCMVHRNVADKWADPTPPEVA</sequence>
<evidence type="ECO:0000256" key="1">
    <source>
        <dbReference type="SAM" id="MobiDB-lite"/>
    </source>
</evidence>
<dbReference type="AlphaFoldDB" id="A0AAJ0LIK2"/>
<dbReference type="Proteomes" id="UP000071644">
    <property type="component" value="Unassembled WGS sequence"/>
</dbReference>
<organism evidence="2 3">
    <name type="scientific">Pseudomonas parafulva</name>
    <dbReference type="NCBI Taxonomy" id="157782"/>
    <lineage>
        <taxon>Bacteria</taxon>
        <taxon>Pseudomonadati</taxon>
        <taxon>Pseudomonadota</taxon>
        <taxon>Gammaproteobacteria</taxon>
        <taxon>Pseudomonadales</taxon>
        <taxon>Pseudomonadaceae</taxon>
        <taxon>Pseudomonas</taxon>
    </lineage>
</organism>